<feature type="transmembrane region" description="Helical" evidence="4">
    <location>
        <begin position="409"/>
        <end position="431"/>
    </location>
</feature>
<feature type="transmembrane region" description="Helical" evidence="4">
    <location>
        <begin position="174"/>
        <end position="193"/>
    </location>
</feature>
<evidence type="ECO:0000256" key="2">
    <source>
        <dbReference type="ARBA" id="ARBA00006727"/>
    </source>
</evidence>
<evidence type="ECO:0000313" key="6">
    <source>
        <dbReference type="EMBL" id="CEL10450.1"/>
    </source>
</evidence>
<dbReference type="SUPFAM" id="SSF103473">
    <property type="entry name" value="MFS general substrate transporter"/>
    <property type="match status" value="1"/>
</dbReference>
<keyword evidence="4" id="KW-1133">Transmembrane helix</keyword>
<feature type="transmembrane region" description="Helical" evidence="4">
    <location>
        <begin position="86"/>
        <end position="105"/>
    </location>
</feature>
<dbReference type="GO" id="GO:0016020">
    <property type="term" value="C:membrane"/>
    <property type="evidence" value="ECO:0007669"/>
    <property type="project" value="UniProtKB-SubCell"/>
</dbReference>
<feature type="compositionally biased region" description="Polar residues" evidence="3">
    <location>
        <begin position="1"/>
        <end position="10"/>
    </location>
</feature>
<dbReference type="Gene3D" id="1.20.1250.20">
    <property type="entry name" value="MFS general substrate transporter like domains"/>
    <property type="match status" value="1"/>
</dbReference>
<feature type="transmembrane region" description="Helical" evidence="4">
    <location>
        <begin position="334"/>
        <end position="355"/>
    </location>
</feature>
<sequence>MTLTSGTEQHTPPACPLHAHTPTDTESLSTVSETSEITYPEGGRDAWLVVFGSWCGLTASLGIYNASGVFEAVVSKVLLPDTAPSTIGWIFSIYAFVTWLCGVQIGPTFDAMGPRALMIAGSVCTLGGIFALSFCTEYYQILLSFSLLTGIGSSLLITPAMACVAHWFMARRGLASGIAFIGSGFGGVLFPLMVQSLLPQVGWVWSLRILGFTLLVLCGFGVAFCRSRVPPRKGSQTTWRDTFPDPRIFLDGTGAMAATTAGVLFTDLAYFIPITYTPSYYLDRQGLAAGTGTDAALTGSAALAYQLLAILNASSCLGRLVAGHLADLFGRYNTMIISLLLCTLSITCLWLPDILTPPATAVPTPTKGSTPPPLFTLFTILFGFCSGSNVSLTPICLGQLCDTRDYGRYYASCYTVVAFGMLGSIPVAGALLDAVDTEGRGRYVGVAGFAAACYVVALGCFVWVRGSVKGWGIRVRW</sequence>
<evidence type="ECO:0000256" key="3">
    <source>
        <dbReference type="SAM" id="MobiDB-lite"/>
    </source>
</evidence>
<feature type="transmembrane region" description="Helical" evidence="4">
    <location>
        <begin position="303"/>
        <end position="322"/>
    </location>
</feature>
<dbReference type="Proteomes" id="UP000054771">
    <property type="component" value="Unassembled WGS sequence"/>
</dbReference>
<organism evidence="6 7">
    <name type="scientific">Aspergillus calidoustus</name>
    <dbReference type="NCBI Taxonomy" id="454130"/>
    <lineage>
        <taxon>Eukaryota</taxon>
        <taxon>Fungi</taxon>
        <taxon>Dikarya</taxon>
        <taxon>Ascomycota</taxon>
        <taxon>Pezizomycotina</taxon>
        <taxon>Eurotiomycetes</taxon>
        <taxon>Eurotiomycetidae</taxon>
        <taxon>Eurotiales</taxon>
        <taxon>Aspergillaceae</taxon>
        <taxon>Aspergillus</taxon>
        <taxon>Aspergillus subgen. Nidulantes</taxon>
    </lineage>
</organism>
<dbReference type="GO" id="GO:0022857">
    <property type="term" value="F:transmembrane transporter activity"/>
    <property type="evidence" value="ECO:0007669"/>
    <property type="project" value="InterPro"/>
</dbReference>
<dbReference type="CDD" id="cd17352">
    <property type="entry name" value="MFS_MCT_SLC16"/>
    <property type="match status" value="1"/>
</dbReference>
<feature type="transmembrane region" description="Helical" evidence="4">
    <location>
        <begin position="375"/>
        <end position="397"/>
    </location>
</feature>
<feature type="transmembrane region" description="Helical" evidence="4">
    <location>
        <begin position="205"/>
        <end position="227"/>
    </location>
</feature>
<dbReference type="InterPro" id="IPR050327">
    <property type="entry name" value="Proton-linked_MCT"/>
</dbReference>
<feature type="transmembrane region" description="Helical" evidence="4">
    <location>
        <begin position="443"/>
        <end position="464"/>
    </location>
</feature>
<feature type="transmembrane region" description="Helical" evidence="4">
    <location>
        <begin position="46"/>
        <end position="66"/>
    </location>
</feature>
<evidence type="ECO:0000256" key="1">
    <source>
        <dbReference type="ARBA" id="ARBA00004141"/>
    </source>
</evidence>
<reference evidence="7" key="1">
    <citation type="journal article" date="2016" name="Genome Announc.">
        <title>Draft genome sequences of fungus Aspergillus calidoustus.</title>
        <authorList>
            <person name="Horn F."/>
            <person name="Linde J."/>
            <person name="Mattern D.J."/>
            <person name="Walther G."/>
            <person name="Guthke R."/>
            <person name="Scherlach K."/>
            <person name="Martin K."/>
            <person name="Brakhage A.A."/>
            <person name="Petzke L."/>
            <person name="Valiante V."/>
        </authorList>
    </citation>
    <scope>NUCLEOTIDE SEQUENCE [LARGE SCALE GENOMIC DNA]</scope>
    <source>
        <strain evidence="7">SF006504</strain>
    </source>
</reference>
<dbReference type="EMBL" id="CDMC01000018">
    <property type="protein sequence ID" value="CEL10450.1"/>
    <property type="molecule type" value="Genomic_DNA"/>
</dbReference>
<name>A0A0U5GDQ9_ASPCI</name>
<dbReference type="Pfam" id="PF07690">
    <property type="entry name" value="MFS_1"/>
    <property type="match status" value="1"/>
</dbReference>
<evidence type="ECO:0000259" key="5">
    <source>
        <dbReference type="PROSITE" id="PS50850"/>
    </source>
</evidence>
<dbReference type="OMA" id="CRSRVPP"/>
<feature type="transmembrane region" description="Helical" evidence="4">
    <location>
        <begin position="145"/>
        <end position="167"/>
    </location>
</feature>
<evidence type="ECO:0000313" key="7">
    <source>
        <dbReference type="Proteomes" id="UP000054771"/>
    </source>
</evidence>
<accession>A0A0U5GDQ9</accession>
<dbReference type="PROSITE" id="PS50850">
    <property type="entry name" value="MFS"/>
    <property type="match status" value="1"/>
</dbReference>
<comment type="similarity">
    <text evidence="2">Belongs to the major facilitator superfamily. Monocarboxylate porter (TC 2.A.1.13) family.</text>
</comment>
<dbReference type="InterPro" id="IPR011701">
    <property type="entry name" value="MFS"/>
</dbReference>
<keyword evidence="4" id="KW-0812">Transmembrane</keyword>
<dbReference type="InterPro" id="IPR036259">
    <property type="entry name" value="MFS_trans_sf"/>
</dbReference>
<dbReference type="OrthoDB" id="410267at2759"/>
<dbReference type="AlphaFoldDB" id="A0A0U5GDQ9"/>
<feature type="transmembrane region" description="Helical" evidence="4">
    <location>
        <begin position="117"/>
        <end position="139"/>
    </location>
</feature>
<feature type="transmembrane region" description="Helical" evidence="4">
    <location>
        <begin position="248"/>
        <end position="272"/>
    </location>
</feature>
<evidence type="ECO:0000256" key="4">
    <source>
        <dbReference type="SAM" id="Phobius"/>
    </source>
</evidence>
<keyword evidence="7" id="KW-1185">Reference proteome</keyword>
<feature type="domain" description="Major facilitator superfamily (MFS) profile" evidence="5">
    <location>
        <begin position="48"/>
        <end position="469"/>
    </location>
</feature>
<keyword evidence="4" id="KW-0472">Membrane</keyword>
<dbReference type="PANTHER" id="PTHR11360:SF177">
    <property type="entry name" value="RIBOFLAVIN TRANSPORTER MCH5"/>
    <property type="match status" value="1"/>
</dbReference>
<protein>
    <recommendedName>
        <fullName evidence="5">Major facilitator superfamily (MFS) profile domain-containing protein</fullName>
    </recommendedName>
</protein>
<gene>
    <name evidence="6" type="ORF">ASPCAL13569</name>
</gene>
<proteinExistence type="inferred from homology"/>
<feature type="region of interest" description="Disordered" evidence="3">
    <location>
        <begin position="1"/>
        <end position="30"/>
    </location>
</feature>
<dbReference type="InterPro" id="IPR020846">
    <property type="entry name" value="MFS_dom"/>
</dbReference>
<dbReference type="PANTHER" id="PTHR11360">
    <property type="entry name" value="MONOCARBOXYLATE TRANSPORTER"/>
    <property type="match status" value="1"/>
</dbReference>
<comment type="subcellular location">
    <subcellularLocation>
        <location evidence="1">Membrane</location>
        <topology evidence="1">Multi-pass membrane protein</topology>
    </subcellularLocation>
</comment>